<accession>D2VPQ7</accession>
<evidence type="ECO:0000313" key="3">
    <source>
        <dbReference type="EMBL" id="EFC41245.1"/>
    </source>
</evidence>
<name>D2VPQ7_NAEGR</name>
<organism evidence="4">
    <name type="scientific">Naegleria gruberi</name>
    <name type="common">Amoeba</name>
    <dbReference type="NCBI Taxonomy" id="5762"/>
    <lineage>
        <taxon>Eukaryota</taxon>
        <taxon>Discoba</taxon>
        <taxon>Heterolobosea</taxon>
        <taxon>Tetramitia</taxon>
        <taxon>Eutetramitia</taxon>
        <taxon>Vahlkampfiidae</taxon>
        <taxon>Naegleria</taxon>
    </lineage>
</organism>
<feature type="region of interest" description="Disordered" evidence="1">
    <location>
        <begin position="1"/>
        <end position="21"/>
    </location>
</feature>
<dbReference type="RefSeq" id="XP_002673989.1">
    <property type="nucleotide sequence ID" value="XM_002673943.1"/>
</dbReference>
<sequence>MQNNNQRHHQHDNNQQQQQDDMDEVAWVALELQKKALHRLLFRMDQDDKKNKNMKTLNSSLSLSSEVKQKKGRRQQQEGGNSNFRKSFTIIDNSENGDAELSSAQLDLSEGGISEQVLEENKERSGDESGLNSDEVVVDENGKLSIWMKLWKFIQKIVKSGKLMKSLGWISVSSLATISLIKFLSVFLSFFNHTPSSHVHGMSNNSLMNTRKQSTTIGLIPPPIFQSIDHHDDIPRSVKGRFYLHELSTLQEQFENDGVYGMISTSNSSSSKNHLDEGPLFIPITNIERFQEQRQKTKYSSPPPSDIDQEINKNGLFGQMVQLESFRKSSVFNGD</sequence>
<dbReference type="EMBL" id="GG738887">
    <property type="protein sequence ID" value="EFC41245.1"/>
    <property type="molecule type" value="Genomic_DNA"/>
</dbReference>
<keyword evidence="2" id="KW-1133">Transmembrane helix</keyword>
<dbReference type="VEuPathDB" id="AmoebaDB:NAEGRDRAFT_70949"/>
<feature type="region of interest" description="Disordered" evidence="1">
    <location>
        <begin position="51"/>
        <end position="87"/>
    </location>
</feature>
<keyword evidence="2" id="KW-0472">Membrane</keyword>
<dbReference type="AlphaFoldDB" id="D2VPQ7"/>
<feature type="compositionally biased region" description="Polar residues" evidence="1">
    <location>
        <begin position="56"/>
        <end position="66"/>
    </location>
</feature>
<dbReference type="InParanoid" id="D2VPQ7"/>
<keyword evidence="2" id="KW-0812">Transmembrane</keyword>
<dbReference type="KEGG" id="ngr:NAEGRDRAFT_70949"/>
<gene>
    <name evidence="3" type="ORF">NAEGRDRAFT_70949</name>
</gene>
<dbReference type="Proteomes" id="UP000006671">
    <property type="component" value="Unassembled WGS sequence"/>
</dbReference>
<feature type="transmembrane region" description="Helical" evidence="2">
    <location>
        <begin position="167"/>
        <end position="191"/>
    </location>
</feature>
<evidence type="ECO:0000313" key="4">
    <source>
        <dbReference type="Proteomes" id="UP000006671"/>
    </source>
</evidence>
<feature type="compositionally biased region" description="Basic residues" evidence="1">
    <location>
        <begin position="1"/>
        <end position="10"/>
    </location>
</feature>
<proteinExistence type="predicted"/>
<dbReference type="GeneID" id="8855027"/>
<evidence type="ECO:0000256" key="1">
    <source>
        <dbReference type="SAM" id="MobiDB-lite"/>
    </source>
</evidence>
<protein>
    <submittedName>
        <fullName evidence="3">Predicted protein</fullName>
    </submittedName>
</protein>
<evidence type="ECO:0000256" key="2">
    <source>
        <dbReference type="SAM" id="Phobius"/>
    </source>
</evidence>
<keyword evidence="4" id="KW-1185">Reference proteome</keyword>
<dbReference type="OrthoDB" id="10503556at2759"/>
<reference evidence="3 4" key="1">
    <citation type="journal article" date="2010" name="Cell">
        <title>The genome of Naegleria gruberi illuminates early eukaryotic versatility.</title>
        <authorList>
            <person name="Fritz-Laylin L.K."/>
            <person name="Prochnik S.E."/>
            <person name="Ginger M.L."/>
            <person name="Dacks J.B."/>
            <person name="Carpenter M.L."/>
            <person name="Field M.C."/>
            <person name="Kuo A."/>
            <person name="Paredez A."/>
            <person name="Chapman J."/>
            <person name="Pham J."/>
            <person name="Shu S."/>
            <person name="Neupane R."/>
            <person name="Cipriano M."/>
            <person name="Mancuso J."/>
            <person name="Tu H."/>
            <person name="Salamov A."/>
            <person name="Lindquist E."/>
            <person name="Shapiro H."/>
            <person name="Lucas S."/>
            <person name="Grigoriev I.V."/>
            <person name="Cande W.Z."/>
            <person name="Fulton C."/>
            <person name="Rokhsar D.S."/>
            <person name="Dawson S.C."/>
        </authorList>
    </citation>
    <scope>NUCLEOTIDE SEQUENCE [LARGE SCALE GENOMIC DNA]</scope>
    <source>
        <strain evidence="3 4">NEG-M</strain>
    </source>
</reference>